<evidence type="ECO:0000313" key="1">
    <source>
        <dbReference type="EMBL" id="CAG8765140.1"/>
    </source>
</evidence>
<organism evidence="1 2">
    <name type="scientific">Acaulospora colombiana</name>
    <dbReference type="NCBI Taxonomy" id="27376"/>
    <lineage>
        <taxon>Eukaryota</taxon>
        <taxon>Fungi</taxon>
        <taxon>Fungi incertae sedis</taxon>
        <taxon>Mucoromycota</taxon>
        <taxon>Glomeromycotina</taxon>
        <taxon>Glomeromycetes</taxon>
        <taxon>Diversisporales</taxon>
        <taxon>Acaulosporaceae</taxon>
        <taxon>Acaulospora</taxon>
    </lineage>
</organism>
<feature type="non-terminal residue" evidence="1">
    <location>
        <position position="1"/>
    </location>
</feature>
<dbReference type="EMBL" id="CAJVPT010061321">
    <property type="protein sequence ID" value="CAG8765140.1"/>
    <property type="molecule type" value="Genomic_DNA"/>
</dbReference>
<evidence type="ECO:0000313" key="2">
    <source>
        <dbReference type="Proteomes" id="UP000789525"/>
    </source>
</evidence>
<sequence>QYVRAYKQAKRRDDDIAIVNSGLSVTLDDEKTVREASFSFGGMSGVSVRAPKSEEFILGKSWGEEAVLRELLRNLNE</sequence>
<name>A0ACA9QUR6_9GLOM</name>
<reference evidence="1" key="1">
    <citation type="submission" date="2021-06" db="EMBL/GenBank/DDBJ databases">
        <authorList>
            <person name="Kallberg Y."/>
            <person name="Tangrot J."/>
            <person name="Rosling A."/>
        </authorList>
    </citation>
    <scope>NUCLEOTIDE SEQUENCE</scope>
    <source>
        <strain evidence="1">CL356</strain>
    </source>
</reference>
<feature type="non-terminal residue" evidence="1">
    <location>
        <position position="77"/>
    </location>
</feature>
<dbReference type="Proteomes" id="UP000789525">
    <property type="component" value="Unassembled WGS sequence"/>
</dbReference>
<protein>
    <submittedName>
        <fullName evidence="1">470_t:CDS:1</fullName>
    </submittedName>
</protein>
<accession>A0ACA9QUR6</accession>
<gene>
    <name evidence="1" type="ORF">ACOLOM_LOCUS13409</name>
</gene>
<comment type="caution">
    <text evidence="1">The sequence shown here is derived from an EMBL/GenBank/DDBJ whole genome shotgun (WGS) entry which is preliminary data.</text>
</comment>
<proteinExistence type="predicted"/>
<keyword evidence="2" id="KW-1185">Reference proteome</keyword>